<evidence type="ECO:0000259" key="1">
    <source>
        <dbReference type="SMART" id="SM01321"/>
    </source>
</evidence>
<sequence>MPIKNSIKTYISEGYYHVYNRGVNKIDIFKDKLDYEVFLSYLKTYLLPQDKVNLFGNLNNLSLSSKERSRLITLLRLKNYASKIELLTYCLMPNHYHFLVKQNDKNDLENFMRSLMTRYTKYFNTRYKRRGPLFEGRYKAVLIETDDQLLYLSRYIHRNPIKTRMTSTNISAVLRSQPSSYLVYIGDINQSWVKPTIILSNFANHGQNSYKVFIEEKDSSNEEKSRTLIYNLSIDDEGEE</sequence>
<gene>
    <name evidence="2" type="ORF">UU41_C0006G0034</name>
</gene>
<dbReference type="PANTHER" id="PTHR34322:SF2">
    <property type="entry name" value="TRANSPOSASE IS200-LIKE DOMAIN-CONTAINING PROTEIN"/>
    <property type="match status" value="1"/>
</dbReference>
<feature type="domain" description="Transposase IS200-like" evidence="1">
    <location>
        <begin position="11"/>
        <end position="159"/>
    </location>
</feature>
<dbReference type="InterPro" id="IPR002686">
    <property type="entry name" value="Transposase_17"/>
</dbReference>
<dbReference type="Gene3D" id="3.30.70.1290">
    <property type="entry name" value="Transposase IS200-like"/>
    <property type="match status" value="1"/>
</dbReference>
<dbReference type="Proteomes" id="UP000034961">
    <property type="component" value="Unassembled WGS sequence"/>
</dbReference>
<proteinExistence type="predicted"/>
<dbReference type="PATRIC" id="fig|1618474.3.peg.295"/>
<dbReference type="PANTHER" id="PTHR34322">
    <property type="entry name" value="TRANSPOSASE, Y1_TNP DOMAIN-CONTAINING"/>
    <property type="match status" value="1"/>
</dbReference>
<dbReference type="AlphaFoldDB" id="A0A0G0V0P8"/>
<protein>
    <recommendedName>
        <fullName evidence="1">Transposase IS200-like domain-containing protein</fullName>
    </recommendedName>
</protein>
<evidence type="ECO:0000313" key="3">
    <source>
        <dbReference type="Proteomes" id="UP000034961"/>
    </source>
</evidence>
<dbReference type="GO" id="GO:0003677">
    <property type="term" value="F:DNA binding"/>
    <property type="evidence" value="ECO:0007669"/>
    <property type="project" value="InterPro"/>
</dbReference>
<evidence type="ECO:0000313" key="2">
    <source>
        <dbReference type="EMBL" id="KKR94488.1"/>
    </source>
</evidence>
<name>A0A0G0V0P8_9BACT</name>
<dbReference type="EMBL" id="LCAN01000006">
    <property type="protein sequence ID" value="KKR94488.1"/>
    <property type="molecule type" value="Genomic_DNA"/>
</dbReference>
<reference evidence="2 3" key="1">
    <citation type="journal article" date="2015" name="Nature">
        <title>rRNA introns, odd ribosomes, and small enigmatic genomes across a large radiation of phyla.</title>
        <authorList>
            <person name="Brown C.T."/>
            <person name="Hug L.A."/>
            <person name="Thomas B.C."/>
            <person name="Sharon I."/>
            <person name="Castelle C.J."/>
            <person name="Singh A."/>
            <person name="Wilkins M.J."/>
            <person name="Williams K.H."/>
            <person name="Banfield J.F."/>
        </authorList>
    </citation>
    <scope>NUCLEOTIDE SEQUENCE [LARGE SCALE GENOMIC DNA]</scope>
</reference>
<accession>A0A0G0V0P8</accession>
<dbReference type="SUPFAM" id="SSF143422">
    <property type="entry name" value="Transposase IS200-like"/>
    <property type="match status" value="1"/>
</dbReference>
<dbReference type="InterPro" id="IPR036515">
    <property type="entry name" value="Transposase_17_sf"/>
</dbReference>
<dbReference type="SMART" id="SM01321">
    <property type="entry name" value="Y1_Tnp"/>
    <property type="match status" value="1"/>
</dbReference>
<organism evidence="2 3">
    <name type="scientific">Candidatus Roizmanbacteria bacterium GW2011_GWA1_41_13</name>
    <dbReference type="NCBI Taxonomy" id="1618474"/>
    <lineage>
        <taxon>Bacteria</taxon>
        <taxon>Candidatus Roizmaniibacteriota</taxon>
    </lineage>
</organism>
<dbReference type="GO" id="GO:0004803">
    <property type="term" value="F:transposase activity"/>
    <property type="evidence" value="ECO:0007669"/>
    <property type="project" value="InterPro"/>
</dbReference>
<dbReference type="Pfam" id="PF01797">
    <property type="entry name" value="Y1_Tnp"/>
    <property type="match status" value="1"/>
</dbReference>
<comment type="caution">
    <text evidence="2">The sequence shown here is derived from an EMBL/GenBank/DDBJ whole genome shotgun (WGS) entry which is preliminary data.</text>
</comment>
<dbReference type="GO" id="GO:0006313">
    <property type="term" value="P:DNA transposition"/>
    <property type="evidence" value="ECO:0007669"/>
    <property type="project" value="InterPro"/>
</dbReference>